<feature type="binding site" evidence="10">
    <location>
        <begin position="177"/>
        <end position="183"/>
    </location>
    <ligand>
        <name>S-adenosyl-L-methionine</name>
        <dbReference type="ChEBI" id="CHEBI:59789"/>
    </ligand>
</feature>
<dbReference type="PANTHER" id="PTHR22808">
    <property type="entry name" value="NCL1 YEAST -RELATED NOL1/NOP2/FMU SUN DOMAIN-CONTAINING"/>
    <property type="match status" value="1"/>
</dbReference>
<proteinExistence type="inferred from homology"/>
<keyword evidence="9" id="KW-0539">Nucleus</keyword>
<evidence type="ECO:0000256" key="6">
    <source>
        <dbReference type="ARBA" id="ARBA00022691"/>
    </source>
</evidence>
<keyword evidence="7" id="KW-0819">tRNA processing</keyword>
<dbReference type="Proteomes" id="UP000243579">
    <property type="component" value="Unassembled WGS sequence"/>
</dbReference>
<keyword evidence="8 10" id="KW-0694">RNA-binding</keyword>
<dbReference type="SUPFAM" id="SSF53335">
    <property type="entry name" value="S-adenosyl-L-methionine-dependent methyltransferases"/>
    <property type="match status" value="1"/>
</dbReference>
<comment type="caution">
    <text evidence="13">The sequence shown here is derived from an EMBL/GenBank/DDBJ whole genome shotgun (WGS) entry which is preliminary data.</text>
</comment>
<feature type="binding site" evidence="10">
    <location>
        <position position="210"/>
    </location>
    <ligand>
        <name>S-adenosyl-L-methionine</name>
        <dbReference type="ChEBI" id="CHEBI:59789"/>
    </ligand>
</feature>
<evidence type="ECO:0000313" key="14">
    <source>
        <dbReference type="Proteomes" id="UP000243579"/>
    </source>
</evidence>
<dbReference type="PANTHER" id="PTHR22808:SF1">
    <property type="entry name" value="RNA CYTOSINE-C(5)-METHYLTRANSFERASE NSUN2-RELATED"/>
    <property type="match status" value="1"/>
</dbReference>
<evidence type="ECO:0000313" key="13">
    <source>
        <dbReference type="EMBL" id="OQR87798.1"/>
    </source>
</evidence>
<feature type="region of interest" description="Disordered" evidence="11">
    <location>
        <begin position="1"/>
        <end position="29"/>
    </location>
</feature>
<dbReference type="PRINTS" id="PR02008">
    <property type="entry name" value="RCMTFAMILY"/>
</dbReference>
<keyword evidence="3" id="KW-0820">tRNA-binding</keyword>
<keyword evidence="4 10" id="KW-0489">Methyltransferase</keyword>
<dbReference type="OrthoDB" id="6093671at2759"/>
<organism evidence="13 14">
    <name type="scientific">Achlya hypogyna</name>
    <name type="common">Oomycete</name>
    <name type="synonym">Protoachlya hypogyna</name>
    <dbReference type="NCBI Taxonomy" id="1202772"/>
    <lineage>
        <taxon>Eukaryota</taxon>
        <taxon>Sar</taxon>
        <taxon>Stramenopiles</taxon>
        <taxon>Oomycota</taxon>
        <taxon>Saprolegniomycetes</taxon>
        <taxon>Saprolegniales</taxon>
        <taxon>Achlyaceae</taxon>
        <taxon>Achlya</taxon>
    </lineage>
</organism>
<evidence type="ECO:0000256" key="8">
    <source>
        <dbReference type="ARBA" id="ARBA00022884"/>
    </source>
</evidence>
<dbReference type="Gene3D" id="3.40.50.150">
    <property type="entry name" value="Vaccinia Virus protein VP39"/>
    <property type="match status" value="1"/>
</dbReference>
<dbReference type="InterPro" id="IPR057285">
    <property type="entry name" value="Pre-PUA_NSUN2"/>
</dbReference>
<dbReference type="InterPro" id="IPR057286">
    <property type="entry name" value="PUA_NSUN2"/>
</dbReference>
<dbReference type="AlphaFoldDB" id="A0A1V9YPX6"/>
<dbReference type="Pfam" id="PF25378">
    <property type="entry name" value="PUA_NSUN2"/>
    <property type="match status" value="1"/>
</dbReference>
<feature type="region of interest" description="Disordered" evidence="11">
    <location>
        <begin position="430"/>
        <end position="455"/>
    </location>
</feature>
<keyword evidence="14" id="KW-1185">Reference proteome</keyword>
<evidence type="ECO:0000256" key="9">
    <source>
        <dbReference type="ARBA" id="ARBA00023242"/>
    </source>
</evidence>
<keyword evidence="5 10" id="KW-0808">Transferase</keyword>
<gene>
    <name evidence="13" type="ORF">ACHHYP_08024</name>
</gene>
<dbReference type="GO" id="GO:0005634">
    <property type="term" value="C:nucleus"/>
    <property type="evidence" value="ECO:0007669"/>
    <property type="project" value="UniProtKB-SubCell"/>
</dbReference>
<dbReference type="EMBL" id="JNBR01001423">
    <property type="protein sequence ID" value="OQR87798.1"/>
    <property type="molecule type" value="Genomic_DNA"/>
</dbReference>
<comment type="subcellular location">
    <subcellularLocation>
        <location evidence="1">Nucleus</location>
    </subcellularLocation>
</comment>
<dbReference type="Pfam" id="PF01189">
    <property type="entry name" value="Methyltr_RsmB-F"/>
    <property type="match status" value="1"/>
</dbReference>
<dbReference type="InterPro" id="IPR018314">
    <property type="entry name" value="RsmB/NOL1/NOP2-like_CS"/>
</dbReference>
<evidence type="ECO:0000256" key="3">
    <source>
        <dbReference type="ARBA" id="ARBA00022555"/>
    </source>
</evidence>
<dbReference type="PROSITE" id="PS01153">
    <property type="entry name" value="NOL1_NOP2_SUN"/>
    <property type="match status" value="1"/>
</dbReference>
<feature type="compositionally biased region" description="Basic and acidic residues" evidence="11">
    <location>
        <begin position="20"/>
        <end position="29"/>
    </location>
</feature>
<dbReference type="FunFam" id="3.40.50.150:FF:000249">
    <property type="entry name" value="tRNA (Cytosine-5-)-methyltransferase, putative"/>
    <property type="match status" value="1"/>
</dbReference>
<evidence type="ECO:0000256" key="4">
    <source>
        <dbReference type="ARBA" id="ARBA00022603"/>
    </source>
</evidence>
<evidence type="ECO:0000256" key="5">
    <source>
        <dbReference type="ARBA" id="ARBA00022679"/>
    </source>
</evidence>
<dbReference type="PROSITE" id="PS51686">
    <property type="entry name" value="SAM_MT_RSMB_NOP"/>
    <property type="match status" value="1"/>
</dbReference>
<dbReference type="GO" id="GO:0016428">
    <property type="term" value="F:tRNA (cytidine-5-)-methyltransferase activity"/>
    <property type="evidence" value="ECO:0007669"/>
    <property type="project" value="InterPro"/>
</dbReference>
<dbReference type="InterPro" id="IPR049560">
    <property type="entry name" value="MeTrfase_RsmB-F_NOP2_cat"/>
</dbReference>
<dbReference type="GO" id="GO:0000049">
    <property type="term" value="F:tRNA binding"/>
    <property type="evidence" value="ECO:0007669"/>
    <property type="project" value="UniProtKB-KW"/>
</dbReference>
<evidence type="ECO:0000256" key="10">
    <source>
        <dbReference type="PROSITE-ProRule" id="PRU01023"/>
    </source>
</evidence>
<evidence type="ECO:0000256" key="7">
    <source>
        <dbReference type="ARBA" id="ARBA00022694"/>
    </source>
</evidence>
<feature type="active site" description="Nucleophile" evidence="10">
    <location>
        <position position="313"/>
    </location>
</feature>
<dbReference type="STRING" id="1202772.A0A1V9YPX6"/>
<evidence type="ECO:0000256" key="11">
    <source>
        <dbReference type="SAM" id="MobiDB-lite"/>
    </source>
</evidence>
<name>A0A1V9YPX6_ACHHY</name>
<reference evidence="13 14" key="1">
    <citation type="journal article" date="2014" name="Genome Biol. Evol.">
        <title>The secreted proteins of Achlya hypogyna and Thraustotheca clavata identify the ancestral oomycete secretome and reveal gene acquisitions by horizontal gene transfer.</title>
        <authorList>
            <person name="Misner I."/>
            <person name="Blouin N."/>
            <person name="Leonard G."/>
            <person name="Richards T.A."/>
            <person name="Lane C.E."/>
        </authorList>
    </citation>
    <scope>NUCLEOTIDE SEQUENCE [LARGE SCALE GENOMIC DNA]</scope>
    <source>
        <strain evidence="13 14">ATCC 48635</strain>
    </source>
</reference>
<feature type="domain" description="SAM-dependent MTase RsmB/NOP-type" evidence="12">
    <location>
        <begin position="61"/>
        <end position="424"/>
    </location>
</feature>
<keyword evidence="6 10" id="KW-0949">S-adenosyl-L-methionine</keyword>
<dbReference type="InterPro" id="IPR029063">
    <property type="entry name" value="SAM-dependent_MTases_sf"/>
</dbReference>
<dbReference type="InterPro" id="IPR001678">
    <property type="entry name" value="MeTrfase_RsmB-F_NOP2_dom"/>
</dbReference>
<sequence length="690" mass="76721">MGKRKPFRKGNKGGNVWKKQRSEGDGKDREAGFSEWVYKNESFEAYYKAQNIVVDEEWDSFLKHLASPLPTTFRINNSCAYVEKIQERITTDFKFENLVIDGEPVEPIALMPWYPDGKGFQWSVERRKIKKLEVLADFQKWLVNLSDAGDITRQEAVSMIPPLVLGVESHHKVLDMCAAPGSKTSQLLESLHADESKTGVLPTGLVVANDIDIKRAYMLVHQTKRVGSPALVITCHEAQKFPLLASADNKQGFFDRILCDAPCSGDGTMRKNPLIWQKWHVKNGLSLHPLQLSIAKHGASLLKVGGRMCYSTCTFNPIENEAIVAELLRWSNGALKLVDVSEVLPRLKRRAGISTWNVMSHDMEPVEAFDEEAEGKRGPYKKLLKTMFPPTKEEAAAYNLDRCMRCLPHDENTGGFFICLLEKVASTPEEPAAEAPAEPKAPRRENPNKKPKQTGEEYMDFQEFDDIKQCFDMTEAFEASQLFTRSDTGKSVSFVTSSVSKELLPAMKALDMKVVYAGIKMFERHDLGTGSGMYRLTQAGTHIAKPFMQARKVAVGNRDFQYMLERRGDLLQFDVFSEGLTAFFKGAALGSYVCTLKRDDGKPLSTTEDQLLNIVVWRGRNTVNVMAAKPDGIALTTTLKALNLYDETLAAEVAALKGASAPAVAADAAPEVASEAVAEDADANEVQDEE</sequence>
<feature type="binding site" evidence="10">
    <location>
        <position position="260"/>
    </location>
    <ligand>
        <name>S-adenosyl-L-methionine</name>
        <dbReference type="ChEBI" id="CHEBI:59789"/>
    </ligand>
</feature>
<dbReference type="PRINTS" id="PR02011">
    <property type="entry name" value="RCMTNCL1"/>
</dbReference>
<dbReference type="InterPro" id="IPR023267">
    <property type="entry name" value="RCMT"/>
</dbReference>
<evidence type="ECO:0000256" key="2">
    <source>
        <dbReference type="ARBA" id="ARBA00007494"/>
    </source>
</evidence>
<accession>A0A1V9YPX6</accession>
<comment type="similarity">
    <text evidence="2 10">Belongs to the class I-like SAM-binding methyltransferase superfamily. RsmB/NOP family.</text>
</comment>
<evidence type="ECO:0000259" key="12">
    <source>
        <dbReference type="PROSITE" id="PS51686"/>
    </source>
</evidence>
<feature type="compositionally biased region" description="Basic residues" evidence="11">
    <location>
        <begin position="1"/>
        <end position="11"/>
    </location>
</feature>
<dbReference type="GO" id="GO:0030488">
    <property type="term" value="P:tRNA methylation"/>
    <property type="evidence" value="ECO:0007669"/>
    <property type="project" value="UniProtKB-ARBA"/>
</dbReference>
<evidence type="ECO:0000256" key="1">
    <source>
        <dbReference type="ARBA" id="ARBA00004123"/>
    </source>
</evidence>
<protein>
    <submittedName>
        <fullName evidence="13">tRNA (Cytosine-5-)-methyltransferase NSUN2</fullName>
    </submittedName>
</protein>
<dbReference type="InterPro" id="IPR023270">
    <property type="entry name" value="RCMT_NCL1"/>
</dbReference>
<comment type="caution">
    <text evidence="10">Lacks conserved residue(s) required for the propagation of feature annotation.</text>
</comment>
<dbReference type="Pfam" id="PF25376">
    <property type="entry name" value="Pre-PUA_NSUN2"/>
    <property type="match status" value="1"/>
</dbReference>